<dbReference type="RefSeq" id="WP_148557691.1">
    <property type="nucleotide sequence ID" value="NZ_CP081135.1"/>
</dbReference>
<dbReference type="PANTHER" id="PTHR34580:SF3">
    <property type="entry name" value="PROTEIN PAFB"/>
    <property type="match status" value="1"/>
</dbReference>
<proteinExistence type="predicted"/>
<dbReference type="Pfam" id="PF13280">
    <property type="entry name" value="WYL"/>
    <property type="match status" value="1"/>
</dbReference>
<feature type="domain" description="WYL" evidence="2">
    <location>
        <begin position="139"/>
        <end position="204"/>
    </location>
</feature>
<dbReference type="InterPro" id="IPR013196">
    <property type="entry name" value="HTH_11"/>
</dbReference>
<dbReference type="PANTHER" id="PTHR34580">
    <property type="match status" value="1"/>
</dbReference>
<evidence type="ECO:0000259" key="2">
    <source>
        <dbReference type="Pfam" id="PF13280"/>
    </source>
</evidence>
<dbReference type="EMBL" id="CP081135">
    <property type="protein sequence ID" value="UEL47902.1"/>
    <property type="molecule type" value="Genomic_DNA"/>
</dbReference>
<keyword evidence="4" id="KW-1185">Reference proteome</keyword>
<dbReference type="Gene3D" id="1.10.10.10">
    <property type="entry name" value="Winged helix-like DNA-binding domain superfamily/Winged helix DNA-binding domain"/>
    <property type="match status" value="1"/>
</dbReference>
<protein>
    <submittedName>
        <fullName evidence="3">WYL domain-containing protein</fullName>
    </submittedName>
</protein>
<dbReference type="Proteomes" id="UP001198983">
    <property type="component" value="Chromosome"/>
</dbReference>
<dbReference type="Pfam" id="PF08279">
    <property type="entry name" value="HTH_11"/>
    <property type="match status" value="1"/>
</dbReference>
<name>A0AAX2ZJP5_9FIRM</name>
<feature type="domain" description="Helix-turn-helix type 11" evidence="1">
    <location>
        <begin position="9"/>
        <end position="60"/>
    </location>
</feature>
<gene>
    <name evidence="3" type="ORF">JW646_00170</name>
</gene>
<dbReference type="KEGG" id="tem:JW646_00170"/>
<dbReference type="PROSITE" id="PS52050">
    <property type="entry name" value="WYL"/>
    <property type="match status" value="1"/>
</dbReference>
<dbReference type="InterPro" id="IPR051534">
    <property type="entry name" value="CBASS_pafABC_assoc_protein"/>
</dbReference>
<evidence type="ECO:0000313" key="3">
    <source>
        <dbReference type="EMBL" id="UEL47902.1"/>
    </source>
</evidence>
<dbReference type="AlphaFoldDB" id="A0AAX2ZJP5"/>
<dbReference type="InterPro" id="IPR036390">
    <property type="entry name" value="WH_DNA-bd_sf"/>
</dbReference>
<evidence type="ECO:0000259" key="1">
    <source>
        <dbReference type="Pfam" id="PF08279"/>
    </source>
</evidence>
<organism evidence="3 4">
    <name type="scientific">Terrisporobacter hibernicus</name>
    <dbReference type="NCBI Taxonomy" id="2813371"/>
    <lineage>
        <taxon>Bacteria</taxon>
        <taxon>Bacillati</taxon>
        <taxon>Bacillota</taxon>
        <taxon>Clostridia</taxon>
        <taxon>Peptostreptococcales</taxon>
        <taxon>Peptostreptococcaceae</taxon>
        <taxon>Terrisporobacter</taxon>
    </lineage>
</organism>
<sequence length="320" mass="37092">MAKIDNMMSILWMLSSDKKVTAKEISEKLEINIRTVYRYMDTLCASGVPIISDAGHNGGYTLLNNFVEAPLFFHTEEQTALLHAAMFAKEAGYFLNDELDKATSKIKMYSNQEQEKVLNQHLAGFEVIKPIGKSSVESLLKKLEHNIVNKLSVEIKYCTGSESKVKQRLIDPYGIIYWNNNWYLIAFCHLRNEIRNFRVDRIISAIDTENTFNLPESFSSSEFFMKTLLEYKEDKQGLIPLIIGGKANALNNLCQNWFLAHHIEERNSNKVIFLLQEEVIYQYVPNLLIPYRKSIEIIEPLNLKEKMIESLKELIEYYQV</sequence>
<accession>A0AAX2ZJP5</accession>
<evidence type="ECO:0000313" key="4">
    <source>
        <dbReference type="Proteomes" id="UP001198983"/>
    </source>
</evidence>
<reference evidence="3 4" key="1">
    <citation type="journal article" date="2023" name="Int. J. Syst. Evol. Microbiol.">
        <title>Terrisporobacter hibernicus sp. nov., isolated from bovine faeces in Northern Ireland.</title>
        <authorList>
            <person name="Mitchell M."/>
            <person name="Nguyen S.V."/>
            <person name="Connor M."/>
            <person name="Fairley D.J."/>
            <person name="Donoghue O."/>
            <person name="Marshall H."/>
            <person name="Koolman L."/>
            <person name="McMullan G."/>
            <person name="Schaffer K.E."/>
            <person name="McGrath J.W."/>
            <person name="Fanning S."/>
        </authorList>
    </citation>
    <scope>NUCLEOTIDE SEQUENCE [LARGE SCALE GENOMIC DNA]</scope>
    <source>
        <strain evidence="3 4">MCA3</strain>
    </source>
</reference>
<dbReference type="SUPFAM" id="SSF46785">
    <property type="entry name" value="Winged helix' DNA-binding domain"/>
    <property type="match status" value="1"/>
</dbReference>
<dbReference type="InterPro" id="IPR026881">
    <property type="entry name" value="WYL_dom"/>
</dbReference>
<dbReference type="InterPro" id="IPR036388">
    <property type="entry name" value="WH-like_DNA-bd_sf"/>
</dbReference>